<gene>
    <name evidence="1" type="ORF">FYJ34_05035</name>
</gene>
<dbReference type="Gene3D" id="3.40.50.300">
    <property type="entry name" value="P-loop containing nucleotide triphosphate hydrolases"/>
    <property type="match status" value="1"/>
</dbReference>
<dbReference type="RefSeq" id="WP_154478827.1">
    <property type="nucleotide sequence ID" value="NZ_VULY01000018.1"/>
</dbReference>
<dbReference type="PANTHER" id="PTHR46638:SF1">
    <property type="entry name" value="CORRINOID ADENOSYLTRANSFERASE"/>
    <property type="match status" value="1"/>
</dbReference>
<sequence>MWGTGRIHLYYGDGKGKTTAAVGLAVRAAGSGLKILVFQFLKDNQSNERKVLESIENITCLYGREPVKFVSQMNTEEKQELFHYNNKALDEIVKFCGVSEFDLLVLDEALCAVALGVLSEKKLLSFLQHKPRGLEIVLTGHKVSAQMLETADYAMEIRKVKHPYDQGIMAREGIEF</sequence>
<dbReference type="Proteomes" id="UP000434409">
    <property type="component" value="Unassembled WGS sequence"/>
</dbReference>
<reference evidence="1 2" key="1">
    <citation type="submission" date="2019-08" db="EMBL/GenBank/DDBJ databases">
        <title>In-depth cultivation of the pig gut microbiome towards novel bacterial diversity and tailored functional studies.</title>
        <authorList>
            <person name="Wylensek D."/>
            <person name="Hitch T.C.A."/>
            <person name="Clavel T."/>
        </authorList>
    </citation>
    <scope>NUCLEOTIDE SEQUENCE [LARGE SCALE GENOMIC DNA]</scope>
    <source>
        <strain evidence="1 2">68-1-5</strain>
    </source>
</reference>
<dbReference type="InterPro" id="IPR003724">
    <property type="entry name" value="CblAdoTrfase_CobA"/>
</dbReference>
<dbReference type="GO" id="GO:0005524">
    <property type="term" value="F:ATP binding"/>
    <property type="evidence" value="ECO:0007669"/>
    <property type="project" value="InterPro"/>
</dbReference>
<dbReference type="EMBL" id="VULY01000018">
    <property type="protein sequence ID" value="MSR93642.1"/>
    <property type="molecule type" value="Genomic_DNA"/>
</dbReference>
<comment type="caution">
    <text evidence="1">The sequence shown here is derived from an EMBL/GenBank/DDBJ whole genome shotgun (WGS) entry which is preliminary data.</text>
</comment>
<dbReference type="GO" id="GO:0008817">
    <property type="term" value="F:corrinoid adenosyltransferase activity"/>
    <property type="evidence" value="ECO:0007669"/>
    <property type="project" value="InterPro"/>
</dbReference>
<dbReference type="SUPFAM" id="SSF52540">
    <property type="entry name" value="P-loop containing nucleoside triphosphate hydrolases"/>
    <property type="match status" value="1"/>
</dbReference>
<evidence type="ECO:0000313" key="1">
    <source>
        <dbReference type="EMBL" id="MSR93642.1"/>
    </source>
</evidence>
<organism evidence="1 2">
    <name type="scientific">Suipraeoptans intestinalis</name>
    <dbReference type="NCBI Taxonomy" id="2606628"/>
    <lineage>
        <taxon>Bacteria</taxon>
        <taxon>Bacillati</taxon>
        <taxon>Bacillota</taxon>
        <taxon>Clostridia</taxon>
        <taxon>Lachnospirales</taxon>
        <taxon>Lachnospiraceae</taxon>
        <taxon>Suipraeoptans</taxon>
    </lineage>
</organism>
<protein>
    <submittedName>
        <fullName evidence="1">Cob(I)yrinic acid a,c-diamide adenosyltransferase</fullName>
    </submittedName>
</protein>
<dbReference type="AlphaFoldDB" id="A0A6N7V3A0"/>
<accession>A0A6N7V3A0</accession>
<evidence type="ECO:0000313" key="2">
    <source>
        <dbReference type="Proteomes" id="UP000434409"/>
    </source>
</evidence>
<dbReference type="InterPro" id="IPR027417">
    <property type="entry name" value="P-loop_NTPase"/>
</dbReference>
<dbReference type="GO" id="GO:0009236">
    <property type="term" value="P:cobalamin biosynthetic process"/>
    <property type="evidence" value="ECO:0007669"/>
    <property type="project" value="InterPro"/>
</dbReference>
<dbReference type="PIRSF" id="PIRSF015617">
    <property type="entry name" value="Adensltrnsf_CobA"/>
    <property type="match status" value="1"/>
</dbReference>
<proteinExistence type="predicted"/>
<keyword evidence="2" id="KW-1185">Reference proteome</keyword>
<dbReference type="PANTHER" id="PTHR46638">
    <property type="entry name" value="CORRINOID ADENOSYLTRANSFERASE"/>
    <property type="match status" value="1"/>
</dbReference>
<keyword evidence="1" id="KW-0808">Transferase</keyword>
<dbReference type="Pfam" id="PF02572">
    <property type="entry name" value="CobA_CobO_BtuR"/>
    <property type="match status" value="1"/>
</dbReference>
<name>A0A6N7V3A0_9FIRM</name>